<comment type="caution">
    <text evidence="3">The sequence shown here is derived from an EMBL/GenBank/DDBJ whole genome shotgun (WGS) entry which is preliminary data.</text>
</comment>
<organism evidence="3 4">
    <name type="scientific">Paenibacillus allorhizoplanae</name>
    <dbReference type="NCBI Taxonomy" id="2905648"/>
    <lineage>
        <taxon>Bacteria</taxon>
        <taxon>Bacillati</taxon>
        <taxon>Bacillota</taxon>
        <taxon>Bacilli</taxon>
        <taxon>Bacillales</taxon>
        <taxon>Paenibacillaceae</taxon>
        <taxon>Paenibacillus</taxon>
    </lineage>
</organism>
<dbReference type="RefSeq" id="WP_236286204.1">
    <property type="nucleotide sequence ID" value="NZ_CAKMMW010000003.1"/>
</dbReference>
<name>A0ABN8G5F8_9BACL</name>
<dbReference type="Gene3D" id="3.30.565.10">
    <property type="entry name" value="Histidine kinase-like ATPase, C-terminal domain"/>
    <property type="match status" value="1"/>
</dbReference>
<dbReference type="PANTHER" id="PTHR34220:SF7">
    <property type="entry name" value="SENSOR HISTIDINE KINASE YPDA"/>
    <property type="match status" value="1"/>
</dbReference>
<evidence type="ECO:0000259" key="2">
    <source>
        <dbReference type="Pfam" id="PF06580"/>
    </source>
</evidence>
<dbReference type="Proteomes" id="UP000838821">
    <property type="component" value="Unassembled WGS sequence"/>
</dbReference>
<accession>A0ABN8G5F8</accession>
<dbReference type="Pfam" id="PF02518">
    <property type="entry name" value="HATPase_c"/>
    <property type="match status" value="1"/>
</dbReference>
<keyword evidence="4" id="KW-1185">Reference proteome</keyword>
<feature type="domain" description="Histidine kinase/HSP90-like ATPase" evidence="1">
    <location>
        <begin position="115"/>
        <end position="217"/>
    </location>
</feature>
<dbReference type="InterPro" id="IPR010559">
    <property type="entry name" value="Sig_transdc_His_kin_internal"/>
</dbReference>
<dbReference type="Pfam" id="PF06580">
    <property type="entry name" value="His_kinase"/>
    <property type="match status" value="1"/>
</dbReference>
<evidence type="ECO:0000259" key="1">
    <source>
        <dbReference type="Pfam" id="PF02518"/>
    </source>
</evidence>
<dbReference type="EMBL" id="CAKMMW010000003">
    <property type="protein sequence ID" value="CAH1200382.1"/>
    <property type="molecule type" value="Genomic_DNA"/>
</dbReference>
<gene>
    <name evidence="3" type="ORF">PAECIP111891_01729</name>
</gene>
<dbReference type="PANTHER" id="PTHR34220">
    <property type="entry name" value="SENSOR HISTIDINE KINASE YPDA"/>
    <property type="match status" value="1"/>
</dbReference>
<sequence length="232" mass="26855">MKIQLSEKKYRLQAMEMMALQSNINPHFLANTLRTIFWKSMGQTGGHNEVSQMIDYLSEVVQYSISQGNKMVTLAEEIYHTSNYIEILKIRYKSKFQIIWEYDEAITHHMVMKLMLQPLVENAIYHGIKESERFGYIRIRMRARGPLIAITILDTGVGMTRAKLLELRKTLKAEDQVEHIGLFNTSKRLQLTFGDKHRFHIRSKVGYGAVVDITFQTEEGLVLETGAERDAV</sequence>
<dbReference type="InterPro" id="IPR003594">
    <property type="entry name" value="HATPase_dom"/>
</dbReference>
<feature type="domain" description="Signal transduction histidine kinase internal region" evidence="2">
    <location>
        <begin position="15"/>
        <end position="96"/>
    </location>
</feature>
<evidence type="ECO:0000313" key="4">
    <source>
        <dbReference type="Proteomes" id="UP000838821"/>
    </source>
</evidence>
<dbReference type="GO" id="GO:0004673">
    <property type="term" value="F:protein histidine kinase activity"/>
    <property type="evidence" value="ECO:0007669"/>
    <property type="project" value="UniProtKB-EC"/>
</dbReference>
<keyword evidence="3" id="KW-0808">Transferase</keyword>
<evidence type="ECO:0000313" key="3">
    <source>
        <dbReference type="EMBL" id="CAH1200382.1"/>
    </source>
</evidence>
<dbReference type="SUPFAM" id="SSF55874">
    <property type="entry name" value="ATPase domain of HSP90 chaperone/DNA topoisomerase II/histidine kinase"/>
    <property type="match status" value="1"/>
</dbReference>
<reference evidence="3" key="1">
    <citation type="submission" date="2022-01" db="EMBL/GenBank/DDBJ databases">
        <authorList>
            <person name="Criscuolo A."/>
        </authorList>
    </citation>
    <scope>NUCLEOTIDE SEQUENCE</scope>
    <source>
        <strain evidence="3">CIP111891</strain>
    </source>
</reference>
<proteinExistence type="predicted"/>
<protein>
    <submittedName>
        <fullName evidence="3">Sensor-like histidine kinase</fullName>
        <ecNumber evidence="3">2.7.13.3</ecNumber>
    </submittedName>
</protein>
<dbReference type="EC" id="2.7.13.3" evidence="3"/>
<dbReference type="InterPro" id="IPR050640">
    <property type="entry name" value="Bact_2-comp_sensor_kinase"/>
</dbReference>
<dbReference type="InterPro" id="IPR036890">
    <property type="entry name" value="HATPase_C_sf"/>
</dbReference>